<evidence type="ECO:0000313" key="1">
    <source>
        <dbReference type="EMBL" id="KAG6780194.1"/>
    </source>
</evidence>
<dbReference type="EMBL" id="JAAWWB010000006">
    <property type="protein sequence ID" value="KAG6780194.1"/>
    <property type="molecule type" value="Genomic_DNA"/>
</dbReference>
<reference evidence="1" key="1">
    <citation type="journal article" date="2020" name="bioRxiv">
        <title>Hybrid origin of Populus tomentosa Carr. identified through genome sequencing and phylogenomic analysis.</title>
        <authorList>
            <person name="An X."/>
            <person name="Gao K."/>
            <person name="Chen Z."/>
            <person name="Li J."/>
            <person name="Yang X."/>
            <person name="Yang X."/>
            <person name="Zhou J."/>
            <person name="Guo T."/>
            <person name="Zhao T."/>
            <person name="Huang S."/>
            <person name="Miao D."/>
            <person name="Khan W.U."/>
            <person name="Rao P."/>
            <person name="Ye M."/>
            <person name="Lei B."/>
            <person name="Liao W."/>
            <person name="Wang J."/>
            <person name="Ji L."/>
            <person name="Li Y."/>
            <person name="Guo B."/>
            <person name="Mustafa N.S."/>
            <person name="Li S."/>
            <person name="Yun Q."/>
            <person name="Keller S.R."/>
            <person name="Mao J."/>
            <person name="Zhang R."/>
            <person name="Strauss S.H."/>
        </authorList>
    </citation>
    <scope>NUCLEOTIDE SEQUENCE</scope>
    <source>
        <strain evidence="1">GM15</strain>
        <tissue evidence="1">Leaf</tissue>
    </source>
</reference>
<accession>A0A8X8A1W5</accession>
<proteinExistence type="predicted"/>
<organism evidence="1 2">
    <name type="scientific">Populus tomentosa</name>
    <name type="common">Chinese white poplar</name>
    <dbReference type="NCBI Taxonomy" id="118781"/>
    <lineage>
        <taxon>Eukaryota</taxon>
        <taxon>Viridiplantae</taxon>
        <taxon>Streptophyta</taxon>
        <taxon>Embryophyta</taxon>
        <taxon>Tracheophyta</taxon>
        <taxon>Spermatophyta</taxon>
        <taxon>Magnoliopsida</taxon>
        <taxon>eudicotyledons</taxon>
        <taxon>Gunneridae</taxon>
        <taxon>Pentapetalae</taxon>
        <taxon>rosids</taxon>
        <taxon>fabids</taxon>
        <taxon>Malpighiales</taxon>
        <taxon>Salicaceae</taxon>
        <taxon>Saliceae</taxon>
        <taxon>Populus</taxon>
    </lineage>
</organism>
<sequence>MQKQIEFMFGEMMSRFKDMLAKLETKVESGLGKKGREARKEESVVGNSIKGVEDDFYCGSEFCTHRNELEENKATAGDGEEIGEGDDWDQLLVQRRDWSHHWIVAAASTCFQWLRGCELVMAAGAEDNAAVEAGDGCVLSCSGDRGKICFGFVNGDGKGSVRLKVKIWWGGAAALGG</sequence>
<protein>
    <submittedName>
        <fullName evidence="1">Uncharacterized protein</fullName>
    </submittedName>
</protein>
<dbReference type="AlphaFoldDB" id="A0A8X8A1W5"/>
<evidence type="ECO:0000313" key="2">
    <source>
        <dbReference type="Proteomes" id="UP000886885"/>
    </source>
</evidence>
<comment type="caution">
    <text evidence="1">The sequence shown here is derived from an EMBL/GenBank/DDBJ whole genome shotgun (WGS) entry which is preliminary data.</text>
</comment>
<dbReference type="Proteomes" id="UP000886885">
    <property type="component" value="Chromosome 3D"/>
</dbReference>
<name>A0A8X8A1W5_POPTO</name>
<gene>
    <name evidence="1" type="ORF">POTOM_013048</name>
</gene>
<keyword evidence="2" id="KW-1185">Reference proteome</keyword>